<dbReference type="PIRSF" id="PIRSF017082">
    <property type="entry name" value="YflP"/>
    <property type="match status" value="1"/>
</dbReference>
<dbReference type="PANTHER" id="PTHR42928">
    <property type="entry name" value="TRICARBOXYLATE-BINDING PROTEIN"/>
    <property type="match status" value="1"/>
</dbReference>
<dbReference type="Gene3D" id="3.40.190.150">
    <property type="entry name" value="Bordetella uptake gene, domain 1"/>
    <property type="match status" value="1"/>
</dbReference>
<dbReference type="AlphaFoldDB" id="A0A014Q7Q8"/>
<dbReference type="PATRIC" id="fig|1457173.3.peg.2920"/>
<dbReference type="EMBL" id="JBOK01000019">
    <property type="protein sequence ID" value="EXU79182.1"/>
    <property type="molecule type" value="Genomic_DNA"/>
</dbReference>
<dbReference type="InterPro" id="IPR005064">
    <property type="entry name" value="BUG"/>
</dbReference>
<evidence type="ECO:0000313" key="4">
    <source>
        <dbReference type="Proteomes" id="UP000020766"/>
    </source>
</evidence>
<keyword evidence="2" id="KW-0732">Signal</keyword>
<dbReference type="SUPFAM" id="SSF53850">
    <property type="entry name" value="Periplasmic binding protein-like II"/>
    <property type="match status" value="1"/>
</dbReference>
<evidence type="ECO:0000256" key="1">
    <source>
        <dbReference type="ARBA" id="ARBA00006987"/>
    </source>
</evidence>
<keyword evidence="4" id="KW-1185">Reference proteome</keyword>
<dbReference type="PROSITE" id="PS51257">
    <property type="entry name" value="PROKAR_LIPOPROTEIN"/>
    <property type="match status" value="1"/>
</dbReference>
<dbReference type="Gene3D" id="3.40.190.10">
    <property type="entry name" value="Periplasmic binding protein-like II"/>
    <property type="match status" value="1"/>
</dbReference>
<sequence length="339" mass="35396">MDKHRSPSPAVSTLKRCRTGAIALLAGMLACGTAAWAQAPGVYPSKSIRMVIPFTPGGSADILGRAMGHELTKAWGQSVVPENVAGAGGSIGADRVAKAAGDGYTLLMGHVGTLAITPSLYPKLPYDPVRSFTPIAWVARVPNVLVVHPTLPVTDLPSFIAYAKAHPDQINYSSGGNGSAAHMTMSYLAQQTGVRMQHVPYKGTAPAVNDLVAGQVQALFTGIPAVLAQLKAGQVKALAVSSPQRVAILPQVPTVAEAAVPGFEADQWYGIVGPAGMPKAVVEQLNAQINASLQSPAILERLQSEGAQPMPSSSQVFGELIAKDLERWRKVIQDSGMSL</sequence>
<dbReference type="CDD" id="cd13578">
    <property type="entry name" value="PBP2_Bug27"/>
    <property type="match status" value="1"/>
</dbReference>
<feature type="signal peptide" evidence="2">
    <location>
        <begin position="1"/>
        <end position="39"/>
    </location>
</feature>
<dbReference type="InterPro" id="IPR042100">
    <property type="entry name" value="Bug_dom1"/>
</dbReference>
<accession>A0A014Q7Q8</accession>
<organism evidence="3 4">
    <name type="scientific">Comamonas aquatica DA1877</name>
    <dbReference type="NCBI Taxonomy" id="1457173"/>
    <lineage>
        <taxon>Bacteria</taxon>
        <taxon>Pseudomonadati</taxon>
        <taxon>Pseudomonadota</taxon>
        <taxon>Betaproteobacteria</taxon>
        <taxon>Burkholderiales</taxon>
        <taxon>Comamonadaceae</taxon>
        <taxon>Comamonas</taxon>
    </lineage>
</organism>
<proteinExistence type="inferred from homology"/>
<evidence type="ECO:0000313" key="3">
    <source>
        <dbReference type="EMBL" id="EXU79182.1"/>
    </source>
</evidence>
<dbReference type="RefSeq" id="WP_414111539.1">
    <property type="nucleotide sequence ID" value="NZ_JBOK01000019.1"/>
</dbReference>
<dbReference type="Pfam" id="PF03401">
    <property type="entry name" value="TctC"/>
    <property type="match status" value="1"/>
</dbReference>
<comment type="caution">
    <text evidence="3">The sequence shown here is derived from an EMBL/GenBank/DDBJ whole genome shotgun (WGS) entry which is preliminary data.</text>
</comment>
<comment type="similarity">
    <text evidence="1">Belongs to the UPF0065 (bug) family.</text>
</comment>
<feature type="chain" id="PRO_5001473242" evidence="2">
    <location>
        <begin position="40"/>
        <end position="339"/>
    </location>
</feature>
<dbReference type="PANTHER" id="PTHR42928:SF5">
    <property type="entry name" value="BLR1237 PROTEIN"/>
    <property type="match status" value="1"/>
</dbReference>
<reference evidence="3 4" key="1">
    <citation type="submission" date="2014-01" db="EMBL/GenBank/DDBJ databases">
        <title>Interspecies Systems Biology Uncovers Metabolites Affecting C. elegans Gene Expression and Life History Traits.</title>
        <authorList>
            <person name="Watson E."/>
            <person name="Macneil L.T."/>
            <person name="Ritter A.D."/>
            <person name="Yilmaz L.S."/>
            <person name="Rosebrock A.P."/>
            <person name="Caudy A.A."/>
            <person name="Walhout A.J."/>
        </authorList>
    </citation>
    <scope>NUCLEOTIDE SEQUENCE [LARGE SCALE GENOMIC DNA]</scope>
    <source>
        <strain evidence="3 4">DA1877</strain>
    </source>
</reference>
<name>A0A014Q7Q8_9BURK</name>
<dbReference type="STRING" id="225991.MA05_07120"/>
<protein>
    <submittedName>
        <fullName evidence="3">ABC transporter substrate-binding protein</fullName>
    </submittedName>
</protein>
<evidence type="ECO:0000256" key="2">
    <source>
        <dbReference type="SAM" id="SignalP"/>
    </source>
</evidence>
<gene>
    <name evidence="3" type="ORF">AX13_06185</name>
</gene>
<dbReference type="Proteomes" id="UP000020766">
    <property type="component" value="Unassembled WGS sequence"/>
</dbReference>